<keyword evidence="1" id="KW-0862">Zinc</keyword>
<keyword evidence="2" id="KW-0175">Coiled coil</keyword>
<keyword evidence="1" id="KW-0479">Metal-binding</keyword>
<proteinExistence type="predicted"/>
<evidence type="ECO:0000313" key="5">
    <source>
        <dbReference type="Proteomes" id="UP000507470"/>
    </source>
</evidence>
<dbReference type="GO" id="GO:0008270">
    <property type="term" value="F:zinc ion binding"/>
    <property type="evidence" value="ECO:0007669"/>
    <property type="project" value="UniProtKB-KW"/>
</dbReference>
<evidence type="ECO:0000259" key="3">
    <source>
        <dbReference type="PROSITE" id="PS50119"/>
    </source>
</evidence>
<dbReference type="EMBL" id="CACVKT020002736">
    <property type="protein sequence ID" value="CAC5379515.1"/>
    <property type="molecule type" value="Genomic_DNA"/>
</dbReference>
<dbReference type="AlphaFoldDB" id="A0A6J8B6L6"/>
<sequence>MTSSRIIICGVYKSQHTTTKAYFWCPECDEGLCSQCLKHHNASKATRTQKPNHATCNGILSLENVVQTAKTSALLENLGLNINNLKISVNRVVEDLKKNLDEIQKQRQKFYDDIKQDLYAAENKVKSQIEDLLGKLAENSINVNALQKNISAIKDYASDLQALLGSKMIETEIQKHTIFMQSLFDDGSALFIESSSPLVLMKTEKEAQAQTRSLKHVPPLTINDITMTLQSKYNFPGTTGCTISSTGRTILIDYNKKRVLILKEDGTLNSDIPLSPSSSADGTCIDDKSIAVSFPFSNQIQIINILTKRVER</sequence>
<feature type="domain" description="B box-type" evidence="3">
    <location>
        <begin position="4"/>
        <end position="41"/>
    </location>
</feature>
<name>A0A6J8B6L6_MYTCO</name>
<evidence type="ECO:0000256" key="1">
    <source>
        <dbReference type="PROSITE-ProRule" id="PRU00024"/>
    </source>
</evidence>
<protein>
    <recommendedName>
        <fullName evidence="3">B box-type domain-containing protein</fullName>
    </recommendedName>
</protein>
<feature type="coiled-coil region" evidence="2">
    <location>
        <begin position="86"/>
        <end position="149"/>
    </location>
</feature>
<keyword evidence="1" id="KW-0863">Zinc-finger</keyword>
<keyword evidence="5" id="KW-1185">Reference proteome</keyword>
<dbReference type="OrthoDB" id="6104407at2759"/>
<dbReference type="Proteomes" id="UP000507470">
    <property type="component" value="Unassembled WGS sequence"/>
</dbReference>
<evidence type="ECO:0000313" key="4">
    <source>
        <dbReference type="EMBL" id="CAC5379515.1"/>
    </source>
</evidence>
<organism evidence="4 5">
    <name type="scientific">Mytilus coruscus</name>
    <name type="common">Sea mussel</name>
    <dbReference type="NCBI Taxonomy" id="42192"/>
    <lineage>
        <taxon>Eukaryota</taxon>
        <taxon>Metazoa</taxon>
        <taxon>Spiralia</taxon>
        <taxon>Lophotrochozoa</taxon>
        <taxon>Mollusca</taxon>
        <taxon>Bivalvia</taxon>
        <taxon>Autobranchia</taxon>
        <taxon>Pteriomorphia</taxon>
        <taxon>Mytilida</taxon>
        <taxon>Mytiloidea</taxon>
        <taxon>Mytilidae</taxon>
        <taxon>Mytilinae</taxon>
        <taxon>Mytilus</taxon>
    </lineage>
</organism>
<evidence type="ECO:0000256" key="2">
    <source>
        <dbReference type="SAM" id="Coils"/>
    </source>
</evidence>
<reference evidence="4 5" key="1">
    <citation type="submission" date="2020-06" db="EMBL/GenBank/DDBJ databases">
        <authorList>
            <person name="Li R."/>
            <person name="Bekaert M."/>
        </authorList>
    </citation>
    <scope>NUCLEOTIDE SEQUENCE [LARGE SCALE GENOMIC DNA]</scope>
    <source>
        <strain evidence="5">wild</strain>
    </source>
</reference>
<accession>A0A6J8B6L6</accession>
<dbReference type="InterPro" id="IPR000315">
    <property type="entry name" value="Znf_B-box"/>
</dbReference>
<dbReference type="PROSITE" id="PS50119">
    <property type="entry name" value="ZF_BBOX"/>
    <property type="match status" value="1"/>
</dbReference>
<gene>
    <name evidence="4" type="ORF">MCOR_15579</name>
</gene>